<dbReference type="SUPFAM" id="SSF82171">
    <property type="entry name" value="DPP6 N-terminal domain-like"/>
    <property type="match status" value="1"/>
</dbReference>
<evidence type="ECO:0000313" key="5">
    <source>
        <dbReference type="Proteomes" id="UP001354971"/>
    </source>
</evidence>
<dbReference type="Proteomes" id="UP001354971">
    <property type="component" value="Unassembled WGS sequence"/>
</dbReference>
<comment type="caution">
    <text evidence="4">The sequence shown here is derived from an EMBL/GenBank/DDBJ whole genome shotgun (WGS) entry which is preliminary data.</text>
</comment>
<comment type="similarity">
    <text evidence="1">Belongs to the TolB family.</text>
</comment>
<evidence type="ECO:0000313" key="4">
    <source>
        <dbReference type="EMBL" id="MEE2525777.1"/>
    </source>
</evidence>
<dbReference type="InterPro" id="IPR011042">
    <property type="entry name" value="6-blade_b-propeller_TolB-like"/>
</dbReference>
<dbReference type="InterPro" id="IPR006680">
    <property type="entry name" value="Amidohydro-rel"/>
</dbReference>
<reference evidence="4 5" key="1">
    <citation type="submission" date="2024-01" db="EMBL/GenBank/DDBJ databases">
        <title>Hyphobacterium bacterium isolated from marine sediment.</title>
        <authorList>
            <person name="Zhao S."/>
        </authorList>
    </citation>
    <scope>NUCLEOTIDE SEQUENCE [LARGE SCALE GENOMIC DNA]</scope>
    <source>
        <strain evidence="5">HN65</strain>
    </source>
</reference>
<protein>
    <submittedName>
        <fullName evidence="4">Amidohydrolase family protein</fullName>
    </submittedName>
</protein>
<feature type="signal peptide" evidence="2">
    <location>
        <begin position="1"/>
        <end position="20"/>
    </location>
</feature>
<dbReference type="InterPro" id="IPR011059">
    <property type="entry name" value="Metal-dep_hydrolase_composite"/>
</dbReference>
<dbReference type="Pfam" id="PF01979">
    <property type="entry name" value="Amidohydro_1"/>
    <property type="match status" value="1"/>
</dbReference>
<proteinExistence type="inferred from homology"/>
<dbReference type="InterPro" id="IPR011659">
    <property type="entry name" value="WD40"/>
</dbReference>
<evidence type="ECO:0000256" key="1">
    <source>
        <dbReference type="ARBA" id="ARBA00009820"/>
    </source>
</evidence>
<dbReference type="SUPFAM" id="SSF50969">
    <property type="entry name" value="YVTN repeat-like/Quinoprotein amine dehydrogenase"/>
    <property type="match status" value="1"/>
</dbReference>
<dbReference type="PANTHER" id="PTHR36842:SF1">
    <property type="entry name" value="PROTEIN TOLB"/>
    <property type="match status" value="1"/>
</dbReference>
<keyword evidence="5" id="KW-1185">Reference proteome</keyword>
<feature type="chain" id="PRO_5046669466" evidence="2">
    <location>
        <begin position="21"/>
        <end position="1077"/>
    </location>
</feature>
<dbReference type="PANTHER" id="PTHR36842">
    <property type="entry name" value="PROTEIN TOLB HOMOLOG"/>
    <property type="match status" value="1"/>
</dbReference>
<dbReference type="InterPro" id="IPR011044">
    <property type="entry name" value="Quino_amine_DH_bsu"/>
</dbReference>
<dbReference type="EMBL" id="JAZDRP010000003">
    <property type="protein sequence ID" value="MEE2525777.1"/>
    <property type="molecule type" value="Genomic_DNA"/>
</dbReference>
<organism evidence="4 5">
    <name type="scientific">Hyphobacterium lacteum</name>
    <dbReference type="NCBI Taxonomy" id="3116575"/>
    <lineage>
        <taxon>Bacteria</taxon>
        <taxon>Pseudomonadati</taxon>
        <taxon>Pseudomonadota</taxon>
        <taxon>Alphaproteobacteria</taxon>
        <taxon>Maricaulales</taxon>
        <taxon>Maricaulaceae</taxon>
        <taxon>Hyphobacterium</taxon>
    </lineage>
</organism>
<gene>
    <name evidence="4" type="ORF">V0U79_05315</name>
</gene>
<dbReference type="Gene3D" id="2.120.10.30">
    <property type="entry name" value="TolB, C-terminal domain"/>
    <property type="match status" value="3"/>
</dbReference>
<dbReference type="RefSeq" id="WP_330198441.1">
    <property type="nucleotide sequence ID" value="NZ_JAZDRP010000003.1"/>
</dbReference>
<keyword evidence="2" id="KW-0732">Signal</keyword>
<name>A0ABU7LPF0_9PROT</name>
<dbReference type="InterPro" id="IPR032466">
    <property type="entry name" value="Metal_Hydrolase"/>
</dbReference>
<accession>A0ABU7LPF0</accession>
<dbReference type="SUPFAM" id="SSF51338">
    <property type="entry name" value="Composite domain of metallo-dependent hydrolases"/>
    <property type="match status" value="1"/>
</dbReference>
<dbReference type="Gene3D" id="3.20.20.140">
    <property type="entry name" value="Metal-dependent hydrolases"/>
    <property type="match status" value="1"/>
</dbReference>
<dbReference type="Pfam" id="PF07676">
    <property type="entry name" value="PD40"/>
    <property type="match status" value="5"/>
</dbReference>
<sequence>MFRTFAALTASALALSLAYAQEADPAASGEEAEADGPWDVAAPPLQTRFIPIRVEEGTWMSLDVSPDGQTIAFDLLGDIYTMPITGGQATNIASGLPWEIQPRFSPDGTLIAFTSDRAGGDNIWIMNTDGSDRRQVTNESFRLLNNPTWHPSGEYIAARKHYTTSRSAGTGEIWMYHISGGSGVQLVERPSEAFQKELGEPIFSPDGRYVYYTQNVTSGNTFIYAQDSNTDLFNILRYELETGETSTAVSGAGGSVRPAISPDGNTMAFVRRDRLQSQLWVKDLRSGEERMIFGDLDRDNQETWGVYGMYPNMDWTPDGNSIVFWANGQINRIDVSSGEVVQIPFEVDDSREVIDPPRPQTEVAPATFETRMPRFANVSPDGSQVVFETLGRLYIASMSGGDPRPLTRNDGSYRELFPSWSRDGRSIVFVTWDDEELGSIRTVNANGRGERVLTREPGHYRRPVFSPDGRTVVFEKGSGGVLTSREWSETTGIFAIPASGGEMRRVSDSGSEPHFGASSDRLFLTTFESGQRRLVSTDMNGEARRTHAQSDMVSDYLVSPDGHYLAFRENYDVYVMPMPPGPQEVSAGMSASALPVTEASLNGGTYPSWSGGSESIHWTMGPVLYSASIDEMIPHRPAGEDDDAEGFAPPETGRSLAVTAASDVPDTTVALTGARIITMTDEDGGIIENGTVIVERNRIVAVGSADEVTVPEGAEIVDVTGRTIIPGLIDAHAHGPQGTDEIIPEENWSTLAHLAFGVTTIFDPSSSASHIFVAGEYQRAGLQLQPRTYSTGEVVYGARAPGFFARIEDYSDAEEHIFRLASQGAHGIKNYNQPRRNQRQQVVAASHEAGVIVVAEGGSNYHMDMSLVADGNTSLEHNLPVEMIYEDVMQMFSQTQVAYNPTIVVTYGGLAGDPYWRSRMNIWEHPILSRHAPPSVLNGSIRRTWAPEHDYVDDDSAVTALMLADRGVLMAIGAHGQEEGLAAHWEMWSLGRGGATPIQALRAATIAPAIHLGFDRDLGSIEEGKLADLVILDGDILADIENSDQIDMIMLNGRLYDAETLNETVTGDRVRGAYFWE</sequence>
<evidence type="ECO:0000256" key="2">
    <source>
        <dbReference type="SAM" id="SignalP"/>
    </source>
</evidence>
<feature type="domain" description="Amidohydrolase-related" evidence="3">
    <location>
        <begin position="951"/>
        <end position="1055"/>
    </location>
</feature>
<dbReference type="SUPFAM" id="SSF51556">
    <property type="entry name" value="Metallo-dependent hydrolases"/>
    <property type="match status" value="1"/>
</dbReference>
<dbReference type="Gene3D" id="2.30.40.10">
    <property type="entry name" value="Urease, subunit C, domain 1"/>
    <property type="match status" value="2"/>
</dbReference>
<evidence type="ECO:0000259" key="3">
    <source>
        <dbReference type="Pfam" id="PF01979"/>
    </source>
</evidence>